<feature type="transmembrane region" description="Helical" evidence="2">
    <location>
        <begin position="342"/>
        <end position="365"/>
    </location>
</feature>
<dbReference type="Proteomes" id="UP000266841">
    <property type="component" value="Unassembled WGS sequence"/>
</dbReference>
<feature type="compositionally biased region" description="Polar residues" evidence="1">
    <location>
        <begin position="234"/>
        <end position="243"/>
    </location>
</feature>
<feature type="compositionally biased region" description="Basic and acidic residues" evidence="1">
    <location>
        <begin position="261"/>
        <end position="285"/>
    </location>
</feature>
<sequence>VLLELEFLTHEHLPSRCSLYLNTKNDRCNVATAPRLPRLRLLRCKKQHYHGIDLSRASTTSRQHRQCRQPRTPPTPALSSNSPEAEDLTSAPHYHTEANYHTEAMSTMPKQLPSKREAAATATEPDAKKSKADAQRASKARAREWAETRKKKKACTASEDRTADEENDVVADLPLLSAAPAARKSSRRRGQSKAVAAALAADGESDTELSVGSVGSRTRSRRRTTGAPATSSAMANVTTSATSAKDRRGKTPKEVAIQVKPAKEKVKTAEEEKAAQREEVAKDDPPTGFEVAEQNEPQVEVEEAQKTRNTPETPGEELDDTATNCSRTHHPFAETLLPSISLFFHALLIEWTLTFGFILTVAFEWWIFHGAGQDGMDALQSQREVCFVLGLWMISIGFNSMTFGSQSRFGWIVTTASLAMLFIAPSSAFNLPICVIAESQVSVPDVLLGLGVIGACAALMANDQLPAEKQASTEDTTAADENADGSDMQSEELDDGNIEEREATLTGPRSLIGQKVSSQKDGFALSGTVKAYLPVTREWRVIWDDGSPTEDLNRIELASAFKLYSKNLADSLKLMWRNGEV</sequence>
<keyword evidence="4" id="KW-1185">Reference proteome</keyword>
<organism evidence="3 4">
    <name type="scientific">Thalassiosira oceanica</name>
    <name type="common">Marine diatom</name>
    <dbReference type="NCBI Taxonomy" id="159749"/>
    <lineage>
        <taxon>Eukaryota</taxon>
        <taxon>Sar</taxon>
        <taxon>Stramenopiles</taxon>
        <taxon>Ochrophyta</taxon>
        <taxon>Bacillariophyta</taxon>
        <taxon>Coscinodiscophyceae</taxon>
        <taxon>Thalassiosirophycidae</taxon>
        <taxon>Thalassiosirales</taxon>
        <taxon>Thalassiosiraceae</taxon>
        <taxon>Thalassiosira</taxon>
    </lineage>
</organism>
<feature type="compositionally biased region" description="Basic and acidic residues" evidence="1">
    <location>
        <begin position="244"/>
        <end position="253"/>
    </location>
</feature>
<name>K0TB75_THAOC</name>
<feature type="region of interest" description="Disordered" evidence="1">
    <location>
        <begin position="53"/>
        <end position="89"/>
    </location>
</feature>
<feature type="transmembrane region" description="Helical" evidence="2">
    <location>
        <begin position="385"/>
        <end position="403"/>
    </location>
</feature>
<gene>
    <name evidence="3" type="ORF">THAOC_03575</name>
</gene>
<feature type="region of interest" description="Disordered" evidence="1">
    <location>
        <begin position="104"/>
        <end position="165"/>
    </location>
</feature>
<evidence type="ECO:0000313" key="4">
    <source>
        <dbReference type="Proteomes" id="UP000266841"/>
    </source>
</evidence>
<feature type="compositionally biased region" description="Basic and acidic residues" evidence="1">
    <location>
        <begin position="125"/>
        <end position="148"/>
    </location>
</feature>
<comment type="caution">
    <text evidence="3">The sequence shown here is derived from an EMBL/GenBank/DDBJ whole genome shotgun (WGS) entry which is preliminary data.</text>
</comment>
<evidence type="ECO:0000256" key="1">
    <source>
        <dbReference type="SAM" id="MobiDB-lite"/>
    </source>
</evidence>
<reference evidence="3 4" key="1">
    <citation type="journal article" date="2012" name="Genome Biol.">
        <title>Genome and low-iron response of an oceanic diatom adapted to chronic iron limitation.</title>
        <authorList>
            <person name="Lommer M."/>
            <person name="Specht M."/>
            <person name="Roy A.S."/>
            <person name="Kraemer L."/>
            <person name="Andreson R."/>
            <person name="Gutowska M.A."/>
            <person name="Wolf J."/>
            <person name="Bergner S.V."/>
            <person name="Schilhabel M.B."/>
            <person name="Klostermeier U.C."/>
            <person name="Beiko R.G."/>
            <person name="Rosenstiel P."/>
            <person name="Hippler M."/>
            <person name="Laroche J."/>
        </authorList>
    </citation>
    <scope>NUCLEOTIDE SEQUENCE [LARGE SCALE GENOMIC DNA]</scope>
    <source>
        <strain evidence="3 4">CCMP1005</strain>
    </source>
</reference>
<feature type="region of interest" description="Disordered" evidence="1">
    <location>
        <begin position="199"/>
        <end position="321"/>
    </location>
</feature>
<evidence type="ECO:0008006" key="5">
    <source>
        <dbReference type="Google" id="ProtNLM"/>
    </source>
</evidence>
<keyword evidence="2" id="KW-0472">Membrane</keyword>
<proteinExistence type="predicted"/>
<dbReference type="AlphaFoldDB" id="K0TB75"/>
<evidence type="ECO:0000256" key="2">
    <source>
        <dbReference type="SAM" id="Phobius"/>
    </source>
</evidence>
<feature type="transmembrane region" description="Helical" evidence="2">
    <location>
        <begin position="409"/>
        <end position="431"/>
    </location>
</feature>
<feature type="compositionally biased region" description="Acidic residues" evidence="1">
    <location>
        <begin position="477"/>
        <end position="497"/>
    </location>
</feature>
<dbReference type="OrthoDB" id="10641935at2759"/>
<dbReference type="EMBL" id="AGNL01003411">
    <property type="protein sequence ID" value="EJK74730.1"/>
    <property type="molecule type" value="Genomic_DNA"/>
</dbReference>
<accession>K0TB75</accession>
<keyword evidence="2" id="KW-1133">Transmembrane helix</keyword>
<feature type="region of interest" description="Disordered" evidence="1">
    <location>
        <begin position="467"/>
        <end position="498"/>
    </location>
</feature>
<evidence type="ECO:0000313" key="3">
    <source>
        <dbReference type="EMBL" id="EJK74730.1"/>
    </source>
</evidence>
<dbReference type="eggNOG" id="ENOG502QYGB">
    <property type="taxonomic scope" value="Eukaryota"/>
</dbReference>
<protein>
    <recommendedName>
        <fullName evidence="5">Transmembrane protein</fullName>
    </recommendedName>
</protein>
<feature type="non-terminal residue" evidence="3">
    <location>
        <position position="1"/>
    </location>
</feature>
<keyword evidence="2" id="KW-0812">Transmembrane</keyword>
<dbReference type="OMA" id="HYHTEAN"/>